<name>A0A4P6UKX4_9BURK</name>
<reference evidence="2 3" key="1">
    <citation type="submission" date="2018-07" db="EMBL/GenBank/DDBJ databases">
        <title>Exploring interactions and the metabolic potential of the ultra-small soil bacteria Hylemonella gracilis.</title>
        <authorList>
            <person name="Tyc O."/>
            <person name="Kulkarni P."/>
            <person name="Gawehns F."/>
            <person name="Hundscheid M."/>
            <person name="Zweers H."/>
            <person name="Garbeva P."/>
        </authorList>
    </citation>
    <scope>NUCLEOTIDE SEQUENCE [LARGE SCALE GENOMIC DNA]</scope>
    <source>
        <strain evidence="2 3">NS1</strain>
    </source>
</reference>
<dbReference type="Gene3D" id="2.50.20.10">
    <property type="entry name" value="Lipoprotein localisation LolA/LolB/LppX"/>
    <property type="match status" value="1"/>
</dbReference>
<dbReference type="PROSITE" id="PS51318">
    <property type="entry name" value="TAT"/>
    <property type="match status" value="1"/>
</dbReference>
<organism evidence="2 3">
    <name type="scientific">Hylemonella gracilis</name>
    <dbReference type="NCBI Taxonomy" id="80880"/>
    <lineage>
        <taxon>Bacteria</taxon>
        <taxon>Pseudomonadati</taxon>
        <taxon>Pseudomonadota</taxon>
        <taxon>Betaproteobacteria</taxon>
        <taxon>Burkholderiales</taxon>
        <taxon>Comamonadaceae</taxon>
        <taxon>Hylemonella</taxon>
    </lineage>
</organism>
<dbReference type="SUPFAM" id="SSF89392">
    <property type="entry name" value="Prokaryotic lipoproteins and lipoprotein localization factors"/>
    <property type="match status" value="1"/>
</dbReference>
<dbReference type="Proteomes" id="UP000292939">
    <property type="component" value="Chromosome"/>
</dbReference>
<dbReference type="OrthoDB" id="7025041at2"/>
<keyword evidence="1" id="KW-0732">Signal</keyword>
<accession>A0A4P6UKX4</accession>
<dbReference type="KEGG" id="hgr:DW355_11285"/>
<dbReference type="InterPro" id="IPR004564">
    <property type="entry name" value="OM_lipoprot_carrier_LolA-like"/>
</dbReference>
<dbReference type="AlphaFoldDB" id="A0A4P6UKX4"/>
<sequence length="227" mass="25124">MKKSHEQPPVTRPGLVRRAWLARALGLLALGLGGLPPARATEPDTPLLAQLRQRLQTAPVLRGRFEQHKRIQGFKNPLVSRGDFLVARERGILWHTRTPFESTLIVTRDRLQSLQADGSVGTQLDAREEPGLRAINALLFALMAADLDRLAERFHIEGQAGGASDWRLVLTPRDAALAQWLARVELQGERYVNSVTLTEARGDESVIRFSAQSTAAQLSPAESARFE</sequence>
<dbReference type="CDD" id="cd16325">
    <property type="entry name" value="LolA"/>
    <property type="match status" value="1"/>
</dbReference>
<dbReference type="EMBL" id="CP031395">
    <property type="protein sequence ID" value="QBK05256.1"/>
    <property type="molecule type" value="Genomic_DNA"/>
</dbReference>
<dbReference type="RefSeq" id="WP_131280192.1">
    <property type="nucleotide sequence ID" value="NZ_CP031395.1"/>
</dbReference>
<dbReference type="InterPro" id="IPR029046">
    <property type="entry name" value="LolA/LolB/LppX"/>
</dbReference>
<evidence type="ECO:0000313" key="3">
    <source>
        <dbReference type="Proteomes" id="UP000292939"/>
    </source>
</evidence>
<protein>
    <submittedName>
        <fullName evidence="2">Outer membrane lipoprotein carrier protein LolA</fullName>
    </submittedName>
</protein>
<evidence type="ECO:0000313" key="2">
    <source>
        <dbReference type="EMBL" id="QBK05256.1"/>
    </source>
</evidence>
<dbReference type="InterPro" id="IPR006311">
    <property type="entry name" value="TAT_signal"/>
</dbReference>
<dbReference type="Pfam" id="PF03548">
    <property type="entry name" value="LolA"/>
    <property type="match status" value="1"/>
</dbReference>
<gene>
    <name evidence="2" type="ORF">DW355_11285</name>
</gene>
<keyword evidence="2" id="KW-0449">Lipoprotein</keyword>
<evidence type="ECO:0000256" key="1">
    <source>
        <dbReference type="ARBA" id="ARBA00022729"/>
    </source>
</evidence>
<proteinExistence type="predicted"/>